<dbReference type="Gene3D" id="3.30.420.240">
    <property type="match status" value="1"/>
</dbReference>
<dbReference type="SUPFAM" id="SSF52540">
    <property type="entry name" value="P-loop containing nucleoside triphosphate hydrolases"/>
    <property type="match status" value="1"/>
</dbReference>
<dbReference type="Gene3D" id="3.40.50.300">
    <property type="entry name" value="P-loop containing nucleotide triphosphate hydrolases"/>
    <property type="match status" value="1"/>
</dbReference>
<dbReference type="InterPro" id="IPR027417">
    <property type="entry name" value="P-loop_NTPase"/>
</dbReference>
<accession>A0ABT9IGU5</accession>
<keyword evidence="2" id="KW-1185">Reference proteome</keyword>
<evidence type="ECO:0000313" key="1">
    <source>
        <dbReference type="EMBL" id="MDP5184785.1"/>
    </source>
</evidence>
<organism evidence="1 2">
    <name type="scientific">Blastococcus carthaginiensis</name>
    <dbReference type="NCBI Taxonomy" id="3050034"/>
    <lineage>
        <taxon>Bacteria</taxon>
        <taxon>Bacillati</taxon>
        <taxon>Actinomycetota</taxon>
        <taxon>Actinomycetes</taxon>
        <taxon>Geodermatophilales</taxon>
        <taxon>Geodermatophilaceae</taxon>
        <taxon>Blastococcus</taxon>
    </lineage>
</organism>
<gene>
    <name evidence="1" type="ORF">QOZ88_19300</name>
</gene>
<sequence length="503" mass="55576">MSVTELEAARRDPVVFADVMIGRPLWPHQVEVVRSQARYRVICAGRRAGKSHVYGVLALHTAFSRPGMKVLIVSAGEVAAKRLFAEVSKMAKAPRLGGSTEDETTSTLVLSNGSTVECVPASAKQVRSAEADLLIVDEAGFVPQDIWESAEPVVLARPGSRVLLSSTPWGALGHFFRQLWRQGMSSPDRWVQSWHWPSSVSPLVDVQFLEQIRKRSAPDYFAREYLAEWTDDGSSYFPVAELEAAVADYSLLAPEEATGWPAVAGVDWGFKRDANALVLVSVLDDGGLNVDRFPDSPVFYVPWLEQEHQLPYAQFVDRVVQVGEYRPGAWTGQNGYWLPWVLAEENGPGEPAVQALRQAARARWGRSTPVRGVWTTNRLKVNGYGALRLLIQQGRMVLPRHPELLKQLHALQTEMLPGGGMRIEVPDNVGHDDLADGLMQCMASVRTGPMWRRTELNEQGFSTRSSGEELATAAGTRLLSKPVPLDFSQAFRAPRAGDGDDDW</sequence>
<comment type="caution">
    <text evidence="1">The sequence shown here is derived from an EMBL/GenBank/DDBJ whole genome shotgun (WGS) entry which is preliminary data.</text>
</comment>
<reference evidence="2" key="1">
    <citation type="submission" date="2023-05" db="EMBL/GenBank/DDBJ databases">
        <title>Draft genome of Pseudofrankia sp. BMG5.37.</title>
        <authorList>
            <person name="Gtari M."/>
            <person name="Ghodhbane F."/>
            <person name="Sbissi I."/>
        </authorList>
    </citation>
    <scope>NUCLEOTIDE SEQUENCE [LARGE SCALE GENOMIC DNA]</scope>
    <source>
        <strain evidence="2">BMG 814</strain>
    </source>
</reference>
<evidence type="ECO:0000313" key="2">
    <source>
        <dbReference type="Proteomes" id="UP001233673"/>
    </source>
</evidence>
<name>A0ABT9IGU5_9ACTN</name>
<proteinExistence type="predicted"/>
<protein>
    <submittedName>
        <fullName evidence="1">Terminase family protein</fullName>
    </submittedName>
</protein>
<dbReference type="RefSeq" id="WP_306001382.1">
    <property type="nucleotide sequence ID" value="NZ_JASNFN010000031.1"/>
</dbReference>
<dbReference type="Pfam" id="PF03237">
    <property type="entry name" value="Terminase_6N"/>
    <property type="match status" value="1"/>
</dbReference>
<dbReference type="EMBL" id="JASNFN010000031">
    <property type="protein sequence ID" value="MDP5184785.1"/>
    <property type="molecule type" value="Genomic_DNA"/>
</dbReference>
<dbReference type="Proteomes" id="UP001233673">
    <property type="component" value="Unassembled WGS sequence"/>
</dbReference>